<dbReference type="AlphaFoldDB" id="A0A1G6C0W2"/>
<accession>A0A1G6C0W2</accession>
<feature type="transmembrane region" description="Helical" evidence="1">
    <location>
        <begin position="114"/>
        <end position="135"/>
    </location>
</feature>
<organism evidence="2 3">
    <name type="scientific">Eubacterium oxidoreducens</name>
    <dbReference type="NCBI Taxonomy" id="1732"/>
    <lineage>
        <taxon>Bacteria</taxon>
        <taxon>Bacillati</taxon>
        <taxon>Bacillota</taxon>
        <taxon>Clostridia</taxon>
        <taxon>Eubacteriales</taxon>
        <taxon>Eubacteriaceae</taxon>
        <taxon>Eubacterium</taxon>
    </lineage>
</organism>
<sequence length="183" mass="20929">MEISKIIFVIVMAGIMALAGWLSTMRYKKMREEVESEKEGLMLDRLSCYQTVFVVMVIYLFLNWIFALTTGLNWADLYTLCFIGFLLMMYLFITLAMKRKAYGVLNENLRPRPLFIAIGFVGAIYLGLALVNIIYNVNYKVVYDGTLTYLSANLELGIMLLVLAVTLLVILHQQKIEKKNIAS</sequence>
<gene>
    <name evidence="2" type="ORF">SAMN02910417_01954</name>
</gene>
<dbReference type="RefSeq" id="WP_090174173.1">
    <property type="nucleotide sequence ID" value="NZ_FMXR01000014.1"/>
</dbReference>
<feature type="transmembrane region" description="Helical" evidence="1">
    <location>
        <begin position="72"/>
        <end position="93"/>
    </location>
</feature>
<feature type="transmembrane region" description="Helical" evidence="1">
    <location>
        <begin position="147"/>
        <end position="171"/>
    </location>
</feature>
<feature type="transmembrane region" description="Helical" evidence="1">
    <location>
        <begin position="6"/>
        <end position="25"/>
    </location>
</feature>
<evidence type="ECO:0000313" key="3">
    <source>
        <dbReference type="Proteomes" id="UP000199228"/>
    </source>
</evidence>
<keyword evidence="1" id="KW-0812">Transmembrane</keyword>
<protein>
    <submittedName>
        <fullName evidence="2">Uncharacterized protein</fullName>
    </submittedName>
</protein>
<proteinExistence type="predicted"/>
<feature type="transmembrane region" description="Helical" evidence="1">
    <location>
        <begin position="46"/>
        <end position="66"/>
    </location>
</feature>
<keyword evidence="1" id="KW-0472">Membrane</keyword>
<dbReference type="Proteomes" id="UP000199228">
    <property type="component" value="Unassembled WGS sequence"/>
</dbReference>
<name>A0A1G6C0W2_EUBOX</name>
<reference evidence="2 3" key="1">
    <citation type="submission" date="2016-10" db="EMBL/GenBank/DDBJ databases">
        <authorList>
            <person name="de Groot N.N."/>
        </authorList>
    </citation>
    <scope>NUCLEOTIDE SEQUENCE [LARGE SCALE GENOMIC DNA]</scope>
    <source>
        <strain evidence="2 3">DSM 3217</strain>
    </source>
</reference>
<evidence type="ECO:0000256" key="1">
    <source>
        <dbReference type="SAM" id="Phobius"/>
    </source>
</evidence>
<keyword evidence="3" id="KW-1185">Reference proteome</keyword>
<dbReference type="EMBL" id="FMXR01000014">
    <property type="protein sequence ID" value="SDB26519.1"/>
    <property type="molecule type" value="Genomic_DNA"/>
</dbReference>
<dbReference type="STRING" id="1732.SAMN02910417_01954"/>
<evidence type="ECO:0000313" key="2">
    <source>
        <dbReference type="EMBL" id="SDB26519.1"/>
    </source>
</evidence>
<keyword evidence="1" id="KW-1133">Transmembrane helix</keyword>